<gene>
    <name evidence="3" type="ORF">CVLEPA_LOCUS23532</name>
</gene>
<dbReference type="InterPro" id="IPR006693">
    <property type="entry name" value="AB_hydrolase_lipase"/>
</dbReference>
<comment type="caution">
    <text evidence="3">The sequence shown here is derived from an EMBL/GenBank/DDBJ whole genome shotgun (WGS) entry which is preliminary data.</text>
</comment>
<dbReference type="SUPFAM" id="SSF53474">
    <property type="entry name" value="alpha/beta-Hydrolases"/>
    <property type="match status" value="1"/>
</dbReference>
<keyword evidence="4" id="KW-1185">Reference proteome</keyword>
<accession>A0ABP0GGV3</accession>
<feature type="signal peptide" evidence="1">
    <location>
        <begin position="1"/>
        <end position="30"/>
    </location>
</feature>
<organism evidence="3 4">
    <name type="scientific">Clavelina lepadiformis</name>
    <name type="common">Light-bulb sea squirt</name>
    <name type="synonym">Ascidia lepadiformis</name>
    <dbReference type="NCBI Taxonomy" id="159417"/>
    <lineage>
        <taxon>Eukaryota</taxon>
        <taxon>Metazoa</taxon>
        <taxon>Chordata</taxon>
        <taxon>Tunicata</taxon>
        <taxon>Ascidiacea</taxon>
        <taxon>Aplousobranchia</taxon>
        <taxon>Clavelinidae</taxon>
        <taxon>Clavelina</taxon>
    </lineage>
</organism>
<feature type="domain" description="Partial AB-hydrolase lipase" evidence="2">
    <location>
        <begin position="178"/>
        <end position="246"/>
    </location>
</feature>
<evidence type="ECO:0000259" key="2">
    <source>
        <dbReference type="Pfam" id="PF04083"/>
    </source>
</evidence>
<reference evidence="3 4" key="1">
    <citation type="submission" date="2024-02" db="EMBL/GenBank/DDBJ databases">
        <authorList>
            <person name="Daric V."/>
            <person name="Darras S."/>
        </authorList>
    </citation>
    <scope>NUCLEOTIDE SEQUENCE [LARGE SCALE GENOMIC DNA]</scope>
</reference>
<evidence type="ECO:0000256" key="1">
    <source>
        <dbReference type="SAM" id="SignalP"/>
    </source>
</evidence>
<dbReference type="PANTHER" id="PTHR11005">
    <property type="entry name" value="LYSOSOMAL ACID LIPASE-RELATED"/>
    <property type="match status" value="1"/>
</dbReference>
<keyword evidence="1" id="KW-0732">Signal</keyword>
<evidence type="ECO:0000313" key="4">
    <source>
        <dbReference type="Proteomes" id="UP001642483"/>
    </source>
</evidence>
<dbReference type="Pfam" id="PF04083">
    <property type="entry name" value="Abhydro_lipase"/>
    <property type="match status" value="1"/>
</dbReference>
<name>A0ABP0GGV3_CLALP</name>
<dbReference type="Gene3D" id="3.40.50.1820">
    <property type="entry name" value="alpha/beta hydrolase"/>
    <property type="match status" value="1"/>
</dbReference>
<dbReference type="InterPro" id="IPR029058">
    <property type="entry name" value="AB_hydrolase_fold"/>
</dbReference>
<proteinExistence type="predicted"/>
<dbReference type="EMBL" id="CAWYQH010000119">
    <property type="protein sequence ID" value="CAK8690996.1"/>
    <property type="molecule type" value="Genomic_DNA"/>
</dbReference>
<sequence>MAPWQLYVRRSVKFVTIWLAVSQPFWVVEAKPPVDTKWYISAAGMLGNVIESVAVRSGGADKEKIKVTQASDAGDTWTFPDVMENAKAQLSDIITGLMQNEEGFSAGLEATKRTLWENLPNLSQLSPGSSSEEGSEWTWENFLQFMQSKMVSGESSSVDPPNEENFGSDLPPECGMSTPEMIRHAGYICEVHKVETNDGYILDLHRIPFRRDFSAKKQRQPHSRKRPIIFFQHGILSDSSCWVANGPGRSLPFLLADAGYDVWLGNVRGSTYARDHRSLNPDVDERYWRFSWQEMAQSDLPAMIDRALRESGQKSLYYIGHSQGTLVAFARLSEDPHFNNKIKMMFALGPVSTLADITSPVRSLVPLSKPAHIGLSLFGGLEVMPKKPISKWISAKLHELHNSSGASLIYHGNNLMMFLTGINTHHYFQDRLPIYFSHSPAGTSLQNLVHMSQLVDSGRMEKFNYWSEKENMEAYGQPTPPEYDVSRIRAPVALFIGSDDQLADPMDCKRLSSKLKSMVHFQILQDWDHLDFLWGTKAVGTIYKDIMDMINDFESKLHFNRSANDEL</sequence>
<evidence type="ECO:0000313" key="3">
    <source>
        <dbReference type="EMBL" id="CAK8690996.1"/>
    </source>
</evidence>
<dbReference type="Proteomes" id="UP001642483">
    <property type="component" value="Unassembled WGS sequence"/>
</dbReference>
<feature type="chain" id="PRO_5046020078" description="Partial AB-hydrolase lipase domain-containing protein" evidence="1">
    <location>
        <begin position="31"/>
        <end position="567"/>
    </location>
</feature>
<protein>
    <recommendedName>
        <fullName evidence="2">Partial AB-hydrolase lipase domain-containing protein</fullName>
    </recommendedName>
</protein>